<dbReference type="PROSITE" id="PS51257">
    <property type="entry name" value="PROKAR_LIPOPROTEIN"/>
    <property type="match status" value="1"/>
</dbReference>
<proteinExistence type="predicted"/>
<keyword evidence="2" id="KW-1185">Reference proteome</keyword>
<evidence type="ECO:0000313" key="2">
    <source>
        <dbReference type="Proteomes" id="UP000559010"/>
    </source>
</evidence>
<dbReference type="Pfam" id="PF16267">
    <property type="entry name" value="DUF4920"/>
    <property type="match status" value="1"/>
</dbReference>
<accession>A0A848J4B4</accession>
<dbReference type="RefSeq" id="WP_169679112.1">
    <property type="nucleotide sequence ID" value="NZ_JABBNU010000003.1"/>
</dbReference>
<gene>
    <name evidence="1" type="ORF">HH304_06345</name>
</gene>
<dbReference type="InterPro" id="IPR032577">
    <property type="entry name" value="DUF4920"/>
</dbReference>
<protein>
    <submittedName>
        <fullName evidence="1">DUF4920 domain-containing protein</fullName>
    </submittedName>
</protein>
<dbReference type="EMBL" id="JABBNU010000003">
    <property type="protein sequence ID" value="NMM48012.1"/>
    <property type="molecule type" value="Genomic_DNA"/>
</dbReference>
<dbReference type="Proteomes" id="UP000559010">
    <property type="component" value="Unassembled WGS sequence"/>
</dbReference>
<evidence type="ECO:0000313" key="1">
    <source>
        <dbReference type="EMBL" id="NMM48012.1"/>
    </source>
</evidence>
<dbReference type="AlphaFoldDB" id="A0A848J4B4"/>
<organism evidence="1 2">
    <name type="scientific">Marinigracilibium pacificum</name>
    <dbReference type="NCBI Taxonomy" id="2729599"/>
    <lineage>
        <taxon>Bacteria</taxon>
        <taxon>Pseudomonadati</taxon>
        <taxon>Bacteroidota</taxon>
        <taxon>Cytophagia</taxon>
        <taxon>Cytophagales</taxon>
        <taxon>Flammeovirgaceae</taxon>
        <taxon>Marinigracilibium</taxon>
    </lineage>
</organism>
<name>A0A848J4B4_9BACT</name>
<sequence>MKMKKGFSAIIIILIILGACSDKKSENESNDKAISQDTTIQVNYSFFGKEINAENALALSSPEDILNGKDSLNVKLTGEVSSVCKMKGCWMTLSVPGQTEPLRVTFKDYGFFVPKDIEGKTAVVDGILKKEIEDEATRKHYAKDEGLTAEEIEEIKGDKVVYSFEADGVILI</sequence>
<reference evidence="1 2" key="1">
    <citation type="submission" date="2020-04" db="EMBL/GenBank/DDBJ databases">
        <title>Flammeovirgaceae bacterium KN852 isolated from deep sea.</title>
        <authorList>
            <person name="Zhang D.-C."/>
        </authorList>
    </citation>
    <scope>NUCLEOTIDE SEQUENCE [LARGE SCALE GENOMIC DNA]</scope>
    <source>
        <strain evidence="1 2">KN852</strain>
    </source>
</reference>
<comment type="caution">
    <text evidence="1">The sequence shown here is derived from an EMBL/GenBank/DDBJ whole genome shotgun (WGS) entry which is preliminary data.</text>
</comment>